<dbReference type="SMART" id="SM00353">
    <property type="entry name" value="HLH"/>
    <property type="match status" value="1"/>
</dbReference>
<dbReference type="GO" id="GO:0046983">
    <property type="term" value="F:protein dimerization activity"/>
    <property type="evidence" value="ECO:0007669"/>
    <property type="project" value="InterPro"/>
</dbReference>
<evidence type="ECO:0000256" key="1">
    <source>
        <dbReference type="SAM" id="MobiDB-lite"/>
    </source>
</evidence>
<dbReference type="PROSITE" id="PS50888">
    <property type="entry name" value="BHLH"/>
    <property type="match status" value="1"/>
</dbReference>
<accession>A0AAV9JDV9</accession>
<reference evidence="3 4" key="1">
    <citation type="submission" date="2021-11" db="EMBL/GenBank/DDBJ databases">
        <title>Black yeast isolated from Biological Soil Crust.</title>
        <authorList>
            <person name="Kurbessoian T."/>
        </authorList>
    </citation>
    <scope>NUCLEOTIDE SEQUENCE [LARGE SCALE GENOMIC DNA]</scope>
    <source>
        <strain evidence="3 4">CCFEE 5522</strain>
    </source>
</reference>
<feature type="region of interest" description="Disordered" evidence="1">
    <location>
        <begin position="1"/>
        <end position="40"/>
    </location>
</feature>
<evidence type="ECO:0000313" key="3">
    <source>
        <dbReference type="EMBL" id="KAK4543208.1"/>
    </source>
</evidence>
<dbReference type="Pfam" id="PF00010">
    <property type="entry name" value="HLH"/>
    <property type="match status" value="1"/>
</dbReference>
<sequence>MSKRARGDVDSMETSVVGKPRKASKRQSSTLIRQPPSQTPHKLVERRYRHNINAHLDKLSQKLPALRDVYACAPLDIEDSGARVVKAPPKATVIAAAAKYIERLESEKVKANDFVRALQEQVEGLQKLVRCDDCAVLRYLERLQVPSQQDGDAPLDAVR</sequence>
<dbReference type="InterPro" id="IPR036638">
    <property type="entry name" value="HLH_DNA-bd_sf"/>
</dbReference>
<protein>
    <recommendedName>
        <fullName evidence="2">BHLH domain-containing protein</fullName>
    </recommendedName>
</protein>
<dbReference type="InterPro" id="IPR052099">
    <property type="entry name" value="Regulatory_TF_Diverse"/>
</dbReference>
<evidence type="ECO:0000313" key="4">
    <source>
        <dbReference type="Proteomes" id="UP001324427"/>
    </source>
</evidence>
<gene>
    <name evidence="3" type="ORF">LTR36_005758</name>
</gene>
<dbReference type="PANTHER" id="PTHR47336:SF2">
    <property type="entry name" value="TRANSCRIPTION FACTOR HMS1-RELATED"/>
    <property type="match status" value="1"/>
</dbReference>
<dbReference type="AlphaFoldDB" id="A0AAV9JDV9"/>
<feature type="domain" description="BHLH" evidence="2">
    <location>
        <begin position="36"/>
        <end position="104"/>
    </location>
</feature>
<dbReference type="EMBL" id="JAVFHQ010000034">
    <property type="protein sequence ID" value="KAK4543208.1"/>
    <property type="molecule type" value="Genomic_DNA"/>
</dbReference>
<dbReference type="InterPro" id="IPR011598">
    <property type="entry name" value="bHLH_dom"/>
</dbReference>
<dbReference type="PANTHER" id="PTHR47336">
    <property type="entry name" value="TRANSCRIPTION FACTOR HMS1-RELATED"/>
    <property type="match status" value="1"/>
</dbReference>
<dbReference type="SUPFAM" id="SSF47459">
    <property type="entry name" value="HLH, helix-loop-helix DNA-binding domain"/>
    <property type="match status" value="1"/>
</dbReference>
<proteinExistence type="predicted"/>
<dbReference type="Proteomes" id="UP001324427">
    <property type="component" value="Unassembled WGS sequence"/>
</dbReference>
<keyword evidence="4" id="KW-1185">Reference proteome</keyword>
<dbReference type="Gene3D" id="4.10.280.10">
    <property type="entry name" value="Helix-loop-helix DNA-binding domain"/>
    <property type="match status" value="1"/>
</dbReference>
<name>A0AAV9JDV9_9PEZI</name>
<feature type="compositionally biased region" description="Polar residues" evidence="1">
    <location>
        <begin position="26"/>
        <end position="40"/>
    </location>
</feature>
<comment type="caution">
    <text evidence="3">The sequence shown here is derived from an EMBL/GenBank/DDBJ whole genome shotgun (WGS) entry which is preliminary data.</text>
</comment>
<organism evidence="3 4">
    <name type="scientific">Oleoguttula mirabilis</name>
    <dbReference type="NCBI Taxonomy" id="1507867"/>
    <lineage>
        <taxon>Eukaryota</taxon>
        <taxon>Fungi</taxon>
        <taxon>Dikarya</taxon>
        <taxon>Ascomycota</taxon>
        <taxon>Pezizomycotina</taxon>
        <taxon>Dothideomycetes</taxon>
        <taxon>Dothideomycetidae</taxon>
        <taxon>Mycosphaerellales</taxon>
        <taxon>Teratosphaeriaceae</taxon>
        <taxon>Oleoguttula</taxon>
    </lineage>
</organism>
<evidence type="ECO:0000259" key="2">
    <source>
        <dbReference type="PROSITE" id="PS50888"/>
    </source>
</evidence>